<dbReference type="eggNOG" id="COG4713">
    <property type="taxonomic scope" value="Bacteria"/>
</dbReference>
<gene>
    <name evidence="2" type="ordered locus">Acid_4633</name>
</gene>
<feature type="transmembrane region" description="Helical" evidence="1">
    <location>
        <begin position="434"/>
        <end position="453"/>
    </location>
</feature>
<feature type="transmembrane region" description="Helical" evidence="1">
    <location>
        <begin position="31"/>
        <end position="50"/>
    </location>
</feature>
<proteinExistence type="predicted"/>
<dbReference type="KEGG" id="sus:Acid_4633"/>
<evidence type="ECO:0000256" key="1">
    <source>
        <dbReference type="SAM" id="Phobius"/>
    </source>
</evidence>
<dbReference type="HOGENOM" id="CLU_025380_1_1_0"/>
<feature type="transmembrane region" description="Helical" evidence="1">
    <location>
        <begin position="282"/>
        <end position="303"/>
    </location>
</feature>
<feature type="transmembrane region" description="Helical" evidence="1">
    <location>
        <begin position="171"/>
        <end position="192"/>
    </location>
</feature>
<name>Q01XM3_SOLUE</name>
<feature type="transmembrane region" description="Helical" evidence="1">
    <location>
        <begin position="465"/>
        <end position="489"/>
    </location>
</feature>
<organism evidence="2">
    <name type="scientific">Solibacter usitatus (strain Ellin6076)</name>
    <dbReference type="NCBI Taxonomy" id="234267"/>
    <lineage>
        <taxon>Bacteria</taxon>
        <taxon>Pseudomonadati</taxon>
        <taxon>Acidobacteriota</taxon>
        <taxon>Terriglobia</taxon>
        <taxon>Bryobacterales</taxon>
        <taxon>Solibacteraceae</taxon>
        <taxon>Candidatus Solibacter</taxon>
    </lineage>
</organism>
<keyword evidence="1" id="KW-1133">Transmembrane helix</keyword>
<feature type="transmembrane region" description="Helical" evidence="1">
    <location>
        <begin position="398"/>
        <end position="414"/>
    </location>
</feature>
<dbReference type="Pfam" id="PF09913">
    <property type="entry name" value="DUF2142"/>
    <property type="match status" value="1"/>
</dbReference>
<sequence>MPAIYNKPVKRENGRLVLSSASPRDRRLQHLSLVICGLMALAFAVVMPPFQVPDEDGHFIRAYLISRGEFVGRGAPRVPGTVVLSMMRYPEMGERFGRFKPRELVRDLIPHPGSVSPEVPSLNLGNLDVRHRWLPWSIIGSSLYCPLVYMPASLGIATVRILSGSPLLMMYGARLFNVIVFAAALAISFRLAPRYRALFTAVALMPMTLQQAGGISADLVTIAFSFVGFSLVLHSREHFVSRRLLILIVLVFVMWVLCKSSIWALPLLLLIPVSAFKNRLTWAAYLGVASVCMVGALLVWNNVTAPNLETFRAVRLTHGVDMPANIRLVGAHPLMFVRYLIGVVGSNLKPEIGQFIGAFGWLRFPLPSWVRAAYLLLVLVTAVTEFPAKSFRTWERGVLALVLLGGVLFVHAAMCISDTTLCSGTLNSGCRDESIVFQGRYLIPFCLAGFLLLRQRRVNLPQFTLLAIVTSVGTLHALASLIRICSVYYF</sequence>
<dbReference type="InterPro" id="IPR018674">
    <property type="entry name" value="DUF2142_membrane"/>
</dbReference>
<dbReference type="AlphaFoldDB" id="Q01XM3"/>
<dbReference type="EMBL" id="CP000473">
    <property type="protein sequence ID" value="ABJ85592.1"/>
    <property type="molecule type" value="Genomic_DNA"/>
</dbReference>
<accession>Q01XM3</accession>
<dbReference type="OrthoDB" id="2220917at2"/>
<feature type="transmembrane region" description="Helical" evidence="1">
    <location>
        <begin position="245"/>
        <end position="270"/>
    </location>
</feature>
<feature type="transmembrane region" description="Helical" evidence="1">
    <location>
        <begin position="133"/>
        <end position="159"/>
    </location>
</feature>
<dbReference type="InParanoid" id="Q01XM3"/>
<dbReference type="STRING" id="234267.Acid_4633"/>
<protein>
    <submittedName>
        <fullName evidence="2">Membrane protein-like protein</fullName>
    </submittedName>
</protein>
<keyword evidence="1" id="KW-0472">Membrane</keyword>
<feature type="transmembrane region" description="Helical" evidence="1">
    <location>
        <begin position="368"/>
        <end position="386"/>
    </location>
</feature>
<reference evidence="2" key="1">
    <citation type="submission" date="2006-10" db="EMBL/GenBank/DDBJ databases">
        <title>Complete sequence of Solibacter usitatus Ellin6076.</title>
        <authorList>
            <consortium name="US DOE Joint Genome Institute"/>
            <person name="Copeland A."/>
            <person name="Lucas S."/>
            <person name="Lapidus A."/>
            <person name="Barry K."/>
            <person name="Detter J.C."/>
            <person name="Glavina del Rio T."/>
            <person name="Hammon N."/>
            <person name="Israni S."/>
            <person name="Dalin E."/>
            <person name="Tice H."/>
            <person name="Pitluck S."/>
            <person name="Thompson L.S."/>
            <person name="Brettin T."/>
            <person name="Bruce D."/>
            <person name="Han C."/>
            <person name="Tapia R."/>
            <person name="Gilna P."/>
            <person name="Schmutz J."/>
            <person name="Larimer F."/>
            <person name="Land M."/>
            <person name="Hauser L."/>
            <person name="Kyrpides N."/>
            <person name="Mikhailova N."/>
            <person name="Janssen P.H."/>
            <person name="Kuske C.R."/>
            <person name="Richardson P."/>
        </authorList>
    </citation>
    <scope>NUCLEOTIDE SEQUENCE</scope>
    <source>
        <strain evidence="2">Ellin6076</strain>
    </source>
</reference>
<feature type="transmembrane region" description="Helical" evidence="1">
    <location>
        <begin position="324"/>
        <end position="348"/>
    </location>
</feature>
<keyword evidence="1" id="KW-0812">Transmembrane</keyword>
<feature type="transmembrane region" description="Helical" evidence="1">
    <location>
        <begin position="212"/>
        <end position="233"/>
    </location>
</feature>
<evidence type="ECO:0000313" key="2">
    <source>
        <dbReference type="EMBL" id="ABJ85592.1"/>
    </source>
</evidence>